<dbReference type="RefSeq" id="WP_010386825.1">
    <property type="nucleotide sequence ID" value="NZ_BPKT01000010.1"/>
</dbReference>
<organism evidence="5 6">
    <name type="scientific">Leuconostoc gasicomitatum</name>
    <dbReference type="NCBI Taxonomy" id="115778"/>
    <lineage>
        <taxon>Bacteria</taxon>
        <taxon>Bacillati</taxon>
        <taxon>Bacillota</taxon>
        <taxon>Bacilli</taxon>
        <taxon>Lactobacillales</taxon>
        <taxon>Lactobacillaceae</taxon>
        <taxon>Leuconostoc</taxon>
        <taxon>Leuconostoc gelidum group</taxon>
    </lineage>
</organism>
<keyword evidence="1" id="KW-0813">Transport</keyword>
<comment type="caution">
    <text evidence="5">The sequence shown here is derived from an EMBL/GenBank/DDBJ whole genome shotgun (WGS) entry which is preliminary data.</text>
</comment>
<dbReference type="InterPro" id="IPR051782">
    <property type="entry name" value="ABC_Transporter_VariousFunc"/>
</dbReference>
<evidence type="ECO:0000256" key="2">
    <source>
        <dbReference type="ARBA" id="ARBA00022741"/>
    </source>
</evidence>
<gene>
    <name evidence="5" type="ORF">KIJ12_03810</name>
</gene>
<dbReference type="SMART" id="SM00382">
    <property type="entry name" value="AAA"/>
    <property type="match status" value="1"/>
</dbReference>
<dbReference type="PROSITE" id="PS00211">
    <property type="entry name" value="ABC_TRANSPORTER_1"/>
    <property type="match status" value="1"/>
</dbReference>
<dbReference type="CDD" id="cd03230">
    <property type="entry name" value="ABC_DR_subfamily_A"/>
    <property type="match status" value="1"/>
</dbReference>
<evidence type="ECO:0000256" key="3">
    <source>
        <dbReference type="ARBA" id="ARBA00022840"/>
    </source>
</evidence>
<keyword evidence="2" id="KW-0547">Nucleotide-binding</keyword>
<feature type="domain" description="ABC transporter" evidence="4">
    <location>
        <begin position="2"/>
        <end position="199"/>
    </location>
</feature>
<dbReference type="InterPro" id="IPR027417">
    <property type="entry name" value="P-loop_NTPase"/>
</dbReference>
<dbReference type="SUPFAM" id="SSF52540">
    <property type="entry name" value="P-loop containing nucleoside triphosphate hydrolases"/>
    <property type="match status" value="1"/>
</dbReference>
<dbReference type="PANTHER" id="PTHR42939">
    <property type="entry name" value="ABC TRANSPORTER ATP-BINDING PROTEIN ALBC-RELATED"/>
    <property type="match status" value="1"/>
</dbReference>
<sequence>MLKVNHIAKSFKGKSVLNNVSFEVNEGQLVHISGANGSGKSTLFKIIAKVLLPDSGAITIIESAKIGALIENPGFLEFETGLANLRFLAKLNHNYDEKKVCELMERFALDPNNRQPVSKYSVGMRQKLGIIQAVMEDQSIILLDEPTRGLDTDSIDQFIDLLKILQAKNKLVIVASHDYIEGIKYDTLFTLKNGTLSYG</sequence>
<evidence type="ECO:0000259" key="4">
    <source>
        <dbReference type="PROSITE" id="PS50893"/>
    </source>
</evidence>
<evidence type="ECO:0000313" key="6">
    <source>
        <dbReference type="Proteomes" id="UP000752647"/>
    </source>
</evidence>
<protein>
    <submittedName>
        <fullName evidence="5">ABC transporter ATP-binding protein</fullName>
    </submittedName>
</protein>
<evidence type="ECO:0000256" key="1">
    <source>
        <dbReference type="ARBA" id="ARBA00022448"/>
    </source>
</evidence>
<dbReference type="Pfam" id="PF00005">
    <property type="entry name" value="ABC_tran"/>
    <property type="match status" value="1"/>
</dbReference>
<keyword evidence="3 5" id="KW-0067">ATP-binding</keyword>
<dbReference type="OMA" id="ASHDYIE"/>
<dbReference type="InterPro" id="IPR017871">
    <property type="entry name" value="ABC_transporter-like_CS"/>
</dbReference>
<dbReference type="PANTHER" id="PTHR42939:SF1">
    <property type="entry name" value="ABC TRANSPORTER ATP-BINDING PROTEIN ALBC-RELATED"/>
    <property type="match status" value="1"/>
</dbReference>
<dbReference type="InterPro" id="IPR003439">
    <property type="entry name" value="ABC_transporter-like_ATP-bd"/>
</dbReference>
<name>A0A9Q3SXB0_9LACO</name>
<dbReference type="Proteomes" id="UP000752647">
    <property type="component" value="Unassembled WGS sequence"/>
</dbReference>
<dbReference type="GeneID" id="34301336"/>
<evidence type="ECO:0000313" key="5">
    <source>
        <dbReference type="EMBL" id="MBZ5962288.1"/>
    </source>
</evidence>
<dbReference type="InterPro" id="IPR003593">
    <property type="entry name" value="AAA+_ATPase"/>
</dbReference>
<dbReference type="GO" id="GO:0016887">
    <property type="term" value="F:ATP hydrolysis activity"/>
    <property type="evidence" value="ECO:0007669"/>
    <property type="project" value="InterPro"/>
</dbReference>
<dbReference type="GO" id="GO:0005524">
    <property type="term" value="F:ATP binding"/>
    <property type="evidence" value="ECO:0007669"/>
    <property type="project" value="UniProtKB-KW"/>
</dbReference>
<reference evidence="5" key="1">
    <citation type="submission" date="2021-05" db="EMBL/GenBank/DDBJ databases">
        <title>Pangenome of Leuconostoc gelidum warrants species status for Leuconostoc gelidum subsp. gasicomitatum.</title>
        <authorList>
            <person name="Johansson P."/>
            <person name="Sade E."/>
            <person name="Hultman J."/>
            <person name="Auvinen P."/>
            <person name="Bjorkroth J."/>
        </authorList>
    </citation>
    <scope>NUCLEOTIDE SEQUENCE</scope>
    <source>
        <strain evidence="5">A.21.4</strain>
    </source>
</reference>
<dbReference type="Gene3D" id="3.40.50.300">
    <property type="entry name" value="P-loop containing nucleotide triphosphate hydrolases"/>
    <property type="match status" value="1"/>
</dbReference>
<dbReference type="PROSITE" id="PS50893">
    <property type="entry name" value="ABC_TRANSPORTER_2"/>
    <property type="match status" value="1"/>
</dbReference>
<dbReference type="AlphaFoldDB" id="A0A9Q3SXB0"/>
<dbReference type="EMBL" id="JAHBFI010000008">
    <property type="protein sequence ID" value="MBZ5962288.1"/>
    <property type="molecule type" value="Genomic_DNA"/>
</dbReference>
<accession>A0A9Q3SXB0</accession>
<proteinExistence type="predicted"/>